<feature type="region of interest" description="Disordered" evidence="8">
    <location>
        <begin position="338"/>
        <end position="547"/>
    </location>
</feature>
<dbReference type="SMART" id="SM00864">
    <property type="entry name" value="Tubulin"/>
    <property type="match status" value="1"/>
</dbReference>
<gene>
    <name evidence="5" type="primary">ftsZ</name>
    <name evidence="11" type="ORF">ATO11_00470</name>
</gene>
<evidence type="ECO:0000256" key="8">
    <source>
        <dbReference type="SAM" id="MobiDB-lite"/>
    </source>
</evidence>
<dbReference type="GO" id="GO:0000917">
    <property type="term" value="P:division septum assembly"/>
    <property type="evidence" value="ECO:0007669"/>
    <property type="project" value="UniProtKB-KW"/>
</dbReference>
<dbReference type="GO" id="GO:0051258">
    <property type="term" value="P:protein polymerization"/>
    <property type="evidence" value="ECO:0007669"/>
    <property type="project" value="UniProtKB-UniRule"/>
</dbReference>
<keyword evidence="5 7" id="KW-0131">Cell cycle</keyword>
<proteinExistence type="inferred from homology"/>
<dbReference type="InterPro" id="IPR045061">
    <property type="entry name" value="FtsZ/CetZ"/>
</dbReference>
<dbReference type="PRINTS" id="PR00423">
    <property type="entry name" value="CELLDVISFTSZ"/>
</dbReference>
<dbReference type="STRING" id="1317121.ATO11_00470"/>
<dbReference type="SMART" id="SM00865">
    <property type="entry name" value="Tubulin_C"/>
    <property type="match status" value="1"/>
</dbReference>
<keyword evidence="2 5" id="KW-0963">Cytoplasm</keyword>
<dbReference type="CDD" id="cd02201">
    <property type="entry name" value="FtsZ_type1"/>
    <property type="match status" value="1"/>
</dbReference>
<feature type="domain" description="Tubulin/FtsZ 2-layer sandwich" evidence="10">
    <location>
        <begin position="210"/>
        <end position="328"/>
    </location>
</feature>
<dbReference type="PANTHER" id="PTHR30314:SF3">
    <property type="entry name" value="MITOCHONDRIAL DIVISION PROTEIN FSZA"/>
    <property type="match status" value="1"/>
</dbReference>
<evidence type="ECO:0000259" key="10">
    <source>
        <dbReference type="SMART" id="SM00865"/>
    </source>
</evidence>
<dbReference type="Gene3D" id="3.40.50.1440">
    <property type="entry name" value="Tubulin/FtsZ, GTPase domain"/>
    <property type="match status" value="1"/>
</dbReference>
<dbReference type="InterPro" id="IPR000158">
    <property type="entry name" value="Cell_div_FtsZ"/>
</dbReference>
<dbReference type="GO" id="GO:0005525">
    <property type="term" value="F:GTP binding"/>
    <property type="evidence" value="ECO:0007669"/>
    <property type="project" value="UniProtKB-UniRule"/>
</dbReference>
<evidence type="ECO:0000256" key="7">
    <source>
        <dbReference type="RuleBase" id="RU000631"/>
    </source>
</evidence>
<feature type="binding site" evidence="5">
    <location>
        <position position="142"/>
    </location>
    <ligand>
        <name>GTP</name>
        <dbReference type="ChEBI" id="CHEBI:37565"/>
    </ligand>
</feature>
<evidence type="ECO:0000259" key="9">
    <source>
        <dbReference type="SMART" id="SM00864"/>
    </source>
</evidence>
<dbReference type="SUPFAM" id="SSF52490">
    <property type="entry name" value="Tubulin nucleotide-binding domain-like"/>
    <property type="match status" value="1"/>
</dbReference>
<dbReference type="PROSITE" id="PS01135">
    <property type="entry name" value="FTSZ_2"/>
    <property type="match status" value="1"/>
</dbReference>
<comment type="subcellular location">
    <subcellularLocation>
        <location evidence="5">Cytoplasm</location>
    </subcellularLocation>
    <text evidence="5">Assembles at midcell at the inner surface of the cytoplasmic membrane.</text>
</comment>
<dbReference type="InterPro" id="IPR036525">
    <property type="entry name" value="Tubulin/FtsZ_GTPase_sf"/>
</dbReference>
<feature type="compositionally biased region" description="Low complexity" evidence="8">
    <location>
        <begin position="353"/>
        <end position="370"/>
    </location>
</feature>
<keyword evidence="12" id="KW-1185">Reference proteome</keyword>
<dbReference type="InterPro" id="IPR018316">
    <property type="entry name" value="Tubulin/FtsZ_2-layer-sand-dom"/>
</dbReference>
<dbReference type="GO" id="GO:0005737">
    <property type="term" value="C:cytoplasm"/>
    <property type="evidence" value="ECO:0007669"/>
    <property type="project" value="UniProtKB-SubCell"/>
</dbReference>
<dbReference type="SUPFAM" id="SSF55307">
    <property type="entry name" value="Tubulin C-terminal domain-like"/>
    <property type="match status" value="1"/>
</dbReference>
<keyword evidence="5 7" id="KW-0132">Cell division</keyword>
<accession>A0A0L1JTZ6</accession>
<dbReference type="GO" id="GO:0043093">
    <property type="term" value="P:FtsZ-dependent cytokinesis"/>
    <property type="evidence" value="ECO:0007669"/>
    <property type="project" value="UniProtKB-UniRule"/>
</dbReference>
<dbReference type="Pfam" id="PF00091">
    <property type="entry name" value="Tubulin"/>
    <property type="match status" value="1"/>
</dbReference>
<dbReference type="OrthoDB" id="9813375at2"/>
<feature type="binding site" evidence="5">
    <location>
        <begin position="111"/>
        <end position="113"/>
    </location>
    <ligand>
        <name>GTP</name>
        <dbReference type="ChEBI" id="CHEBI:37565"/>
    </ligand>
</feature>
<dbReference type="RefSeq" id="WP_050528875.1">
    <property type="nucleotide sequence ID" value="NZ_AQQZ01000001.1"/>
</dbReference>
<dbReference type="FunFam" id="3.40.50.1440:FF:000001">
    <property type="entry name" value="Cell division protein FtsZ"/>
    <property type="match status" value="1"/>
</dbReference>
<evidence type="ECO:0000256" key="2">
    <source>
        <dbReference type="ARBA" id="ARBA00022490"/>
    </source>
</evidence>
<dbReference type="PANTHER" id="PTHR30314">
    <property type="entry name" value="CELL DIVISION PROTEIN FTSZ-RELATED"/>
    <property type="match status" value="1"/>
</dbReference>
<feature type="domain" description="Tubulin/FtsZ GTPase" evidence="9">
    <location>
        <begin position="16"/>
        <end position="208"/>
    </location>
</feature>
<comment type="similarity">
    <text evidence="1 5 7">Belongs to the FtsZ family.</text>
</comment>
<dbReference type="HAMAP" id="MF_00909">
    <property type="entry name" value="FtsZ"/>
    <property type="match status" value="1"/>
</dbReference>
<evidence type="ECO:0000256" key="1">
    <source>
        <dbReference type="ARBA" id="ARBA00009690"/>
    </source>
</evidence>
<dbReference type="PATRIC" id="fig|1317121.7.peg.96"/>
<dbReference type="NCBIfam" id="TIGR00065">
    <property type="entry name" value="ftsZ"/>
    <property type="match status" value="1"/>
</dbReference>
<dbReference type="InterPro" id="IPR024757">
    <property type="entry name" value="FtsZ_C"/>
</dbReference>
<dbReference type="GO" id="GO:0003924">
    <property type="term" value="F:GTPase activity"/>
    <property type="evidence" value="ECO:0007669"/>
    <property type="project" value="UniProtKB-UniRule"/>
</dbReference>
<dbReference type="Gene3D" id="3.30.1330.20">
    <property type="entry name" value="Tubulin/FtsZ, C-terminal domain"/>
    <property type="match status" value="1"/>
</dbReference>
<dbReference type="GO" id="GO:0032153">
    <property type="term" value="C:cell division site"/>
    <property type="evidence" value="ECO:0007669"/>
    <property type="project" value="UniProtKB-UniRule"/>
</dbReference>
<protein>
    <recommendedName>
        <fullName evidence="5 6">Cell division protein FtsZ</fullName>
    </recommendedName>
</protein>
<feature type="binding site" evidence="5">
    <location>
        <position position="146"/>
    </location>
    <ligand>
        <name>GTP</name>
        <dbReference type="ChEBI" id="CHEBI:37565"/>
    </ligand>
</feature>
<dbReference type="Pfam" id="PF12327">
    <property type="entry name" value="FtsZ_C"/>
    <property type="match status" value="1"/>
</dbReference>
<evidence type="ECO:0000256" key="6">
    <source>
        <dbReference type="NCBIfam" id="TIGR00065"/>
    </source>
</evidence>
<sequence>MTLSLSMPGQEELKPRITVFGVGGAGGNAVNNMIDKALDGVDFVVANTDAQALQQAKAQSRIQLGVKVTEGLGAGARATVGAAAAEESIEQIVDHLAGAHMCFITAGMGGGTGTGAAPIIAQAARELGVLTVGVVTKPFQFEGAKRMRQAEEGVDSLQKVVDTLIIIPNQNLFRLANEKTTFTEAFALADDVLYQGVKGVTDLMVRPGLINLDFADVRSVMDEMGKAMMGTGEAQGEDRAVQAADAAINNPLLDEISLKGAKGVLINITGGNDLTLFELDEAANRIREEVDADANIIVGSTLDERMDGAMRVSVVATGIDASEVPMDIPVPRRSLAEPLKQPAAAPAPEPMAEEPAPMPAVAAATAAAAPAEEEPSLFPNMEPAAPQEAAPAAAAADDLPPPAYQPQVPQFEPQPDALGQEAEEAAAAAYVAPKAPAPGTPSQDALTRLQEAARRSAPRPAMTADPEPAEAERPRFGINSLINRMTGAPSAEAARPAAPAPAPAPAAPAGSPVQRSQAAPAPVQPEPQADPDQERIEIPAFLRRQAN</sequence>
<dbReference type="InterPro" id="IPR003008">
    <property type="entry name" value="Tubulin_FtsZ_GTPase"/>
</dbReference>
<dbReference type="InterPro" id="IPR037103">
    <property type="entry name" value="Tubulin/FtsZ-like_C"/>
</dbReference>
<dbReference type="FunFam" id="3.30.1330.20:FF:000011">
    <property type="entry name" value="Cell division protein FtsZ"/>
    <property type="match status" value="1"/>
</dbReference>
<keyword evidence="4 5" id="KW-0342">GTP-binding</keyword>
<dbReference type="AlphaFoldDB" id="A0A0L1JTZ6"/>
<evidence type="ECO:0000313" key="12">
    <source>
        <dbReference type="Proteomes" id="UP000036938"/>
    </source>
</evidence>
<feature type="binding site" evidence="5">
    <location>
        <begin position="24"/>
        <end position="28"/>
    </location>
    <ligand>
        <name>GTP</name>
        <dbReference type="ChEBI" id="CHEBI:37565"/>
    </ligand>
</feature>
<keyword evidence="5 7" id="KW-0717">Septation</keyword>
<feature type="compositionally biased region" description="Low complexity" evidence="8">
    <location>
        <begin position="425"/>
        <end position="434"/>
    </location>
</feature>
<name>A0A0L1JTZ6_9RHOB</name>
<comment type="caution">
    <text evidence="11">The sequence shown here is derived from an EMBL/GenBank/DDBJ whole genome shotgun (WGS) entry which is preliminary data.</text>
</comment>
<dbReference type="InterPro" id="IPR020805">
    <property type="entry name" value="Cell_div_FtsZ_CS"/>
</dbReference>
<evidence type="ECO:0000256" key="3">
    <source>
        <dbReference type="ARBA" id="ARBA00022741"/>
    </source>
</evidence>
<feature type="compositionally biased region" description="Low complexity" evidence="8">
    <location>
        <begin position="382"/>
        <end position="398"/>
    </location>
</feature>
<organism evidence="11 12">
    <name type="scientific">Pseudaestuariivita atlantica</name>
    <dbReference type="NCBI Taxonomy" id="1317121"/>
    <lineage>
        <taxon>Bacteria</taxon>
        <taxon>Pseudomonadati</taxon>
        <taxon>Pseudomonadota</taxon>
        <taxon>Alphaproteobacteria</taxon>
        <taxon>Rhodobacterales</taxon>
        <taxon>Paracoccaceae</taxon>
        <taxon>Pseudaestuariivita</taxon>
    </lineage>
</organism>
<dbReference type="EMBL" id="AQQZ01000001">
    <property type="protein sequence ID" value="KNG95162.1"/>
    <property type="molecule type" value="Genomic_DNA"/>
</dbReference>
<reference evidence="11 12" key="1">
    <citation type="journal article" date="2015" name="Int. J. Syst. Evol. Microbiol.">
        <title>Aestuariivita atlantica sp. nov., isolated from deep sea sediment of the Atlantic Ocean.</title>
        <authorList>
            <person name="Li G."/>
            <person name="Lai Q."/>
            <person name="Du Y."/>
            <person name="Liu X."/>
            <person name="Sun F."/>
            <person name="Shao Z."/>
        </authorList>
    </citation>
    <scope>NUCLEOTIDE SEQUENCE [LARGE SCALE GENOMIC DNA]</scope>
    <source>
        <strain evidence="11 12">22II-S11-z3</strain>
    </source>
</reference>
<comment type="subunit">
    <text evidence="5">Homodimer. Polymerizes to form a dynamic ring structure in a strictly GTP-dependent manner. Interacts directly with several other division proteins.</text>
</comment>
<dbReference type="Proteomes" id="UP000036938">
    <property type="component" value="Unassembled WGS sequence"/>
</dbReference>
<feature type="binding site" evidence="5">
    <location>
        <position position="190"/>
    </location>
    <ligand>
        <name>GTP</name>
        <dbReference type="ChEBI" id="CHEBI:37565"/>
    </ligand>
</feature>
<evidence type="ECO:0000256" key="5">
    <source>
        <dbReference type="HAMAP-Rule" id="MF_00909"/>
    </source>
</evidence>
<feature type="compositionally biased region" description="Low complexity" evidence="8">
    <location>
        <begin position="488"/>
        <end position="497"/>
    </location>
</feature>
<comment type="function">
    <text evidence="5 7">Essential cell division protein that forms a contractile ring structure (Z ring) at the future cell division site. The regulation of the ring assembly controls the timing and the location of cell division. One of the functions of the FtsZ ring is to recruit other cell division proteins to the septum to produce a new cell wall between the dividing cells. Binds GTP and shows GTPase activity.</text>
</comment>
<evidence type="ECO:0000256" key="4">
    <source>
        <dbReference type="ARBA" id="ARBA00023134"/>
    </source>
</evidence>
<keyword evidence="3 5" id="KW-0547">Nucleotide-binding</keyword>
<dbReference type="InterPro" id="IPR008280">
    <property type="entry name" value="Tub_FtsZ_C"/>
</dbReference>
<evidence type="ECO:0000313" key="11">
    <source>
        <dbReference type="EMBL" id="KNG95162.1"/>
    </source>
</evidence>